<reference evidence="2" key="1">
    <citation type="journal article" date="2015" name="Genome Announc.">
        <title>Genome sequence of the AIDS-associated pathogen Penicillium marneffei (ATCC18224) and its near taxonomic relative Talaromyces stipitatus (ATCC10500).</title>
        <authorList>
            <person name="Nierman W.C."/>
            <person name="Fedorova-Abrams N.D."/>
            <person name="Andrianopoulos A."/>
        </authorList>
    </citation>
    <scope>NUCLEOTIDE SEQUENCE [LARGE SCALE GENOMIC DNA]</scope>
    <source>
        <strain evidence="2">ATCC 10500 / CBS 375.48 / QM 6759 / NRRL 1006</strain>
    </source>
</reference>
<sequence>MDSSTLYELPERSRIFAQALELKLPPCDFWILRRLMFCTLIRQSLPRLWGIYLNLVHHRFEDETTAAKAILKEGAENWLKEETPKSEDIKWIEETKSRWTPMIGGDWVPANKTWIECVAEMGELTEIRDHVKQERQKAYITYAFLTFSADLPDMSKVRWGEAIWREFGLDQYQDPALLQQAYYHALHEGFKAAGVAGTSIQFEVFWKHYRNNTLFEWMKRSQPMNAAVFEHCGARFVSRLPASSSAMAKPASGNQVMSVSQLLNQ</sequence>
<accession>B8MU28</accession>
<keyword evidence="2" id="KW-1185">Reference proteome</keyword>
<dbReference type="VEuPathDB" id="FungiDB:TSTA_006800"/>
<dbReference type="RefSeq" id="XP_002488315.1">
    <property type="nucleotide sequence ID" value="XM_002488270.1"/>
</dbReference>
<dbReference type="AlphaFoldDB" id="B8MU28"/>
<dbReference type="Proteomes" id="UP000001745">
    <property type="component" value="Unassembled WGS sequence"/>
</dbReference>
<dbReference type="GeneID" id="8105365"/>
<evidence type="ECO:0000313" key="1">
    <source>
        <dbReference type="EMBL" id="EED12661.1"/>
    </source>
</evidence>
<dbReference type="InParanoid" id="B8MU28"/>
<organism evidence="1 2">
    <name type="scientific">Talaromyces stipitatus (strain ATCC 10500 / CBS 375.48 / QM 6759 / NRRL 1006)</name>
    <name type="common">Penicillium stipitatum</name>
    <dbReference type="NCBI Taxonomy" id="441959"/>
    <lineage>
        <taxon>Eukaryota</taxon>
        <taxon>Fungi</taxon>
        <taxon>Dikarya</taxon>
        <taxon>Ascomycota</taxon>
        <taxon>Pezizomycotina</taxon>
        <taxon>Eurotiomycetes</taxon>
        <taxon>Eurotiomycetidae</taxon>
        <taxon>Eurotiales</taxon>
        <taxon>Trichocomaceae</taxon>
        <taxon>Talaromyces</taxon>
        <taxon>Talaromyces sect. Talaromyces</taxon>
    </lineage>
</organism>
<proteinExistence type="predicted"/>
<protein>
    <submittedName>
        <fullName evidence="1">Uncharacterized protein</fullName>
    </submittedName>
</protein>
<gene>
    <name evidence="1" type="ORF">TSTA_006800</name>
</gene>
<dbReference type="EMBL" id="EQ962660">
    <property type="protein sequence ID" value="EED12661.1"/>
    <property type="molecule type" value="Genomic_DNA"/>
</dbReference>
<name>B8MU28_TALSN</name>
<dbReference type="HOGENOM" id="CLU_1050441_0_0_1"/>
<evidence type="ECO:0000313" key="2">
    <source>
        <dbReference type="Proteomes" id="UP000001745"/>
    </source>
</evidence>